<dbReference type="Proteomes" id="UP000254920">
    <property type="component" value="Unassembled WGS sequence"/>
</dbReference>
<keyword evidence="11" id="KW-0436">Ligase</keyword>
<feature type="transmembrane region" description="Helical" evidence="9">
    <location>
        <begin position="208"/>
        <end position="229"/>
    </location>
</feature>
<dbReference type="Pfam" id="PF00015">
    <property type="entry name" value="MCPsignal"/>
    <property type="match status" value="1"/>
</dbReference>
<evidence type="ECO:0000256" key="9">
    <source>
        <dbReference type="SAM" id="Phobius"/>
    </source>
</evidence>
<dbReference type="GO" id="GO:0005886">
    <property type="term" value="C:plasma membrane"/>
    <property type="evidence" value="ECO:0007669"/>
    <property type="project" value="UniProtKB-SubCell"/>
</dbReference>
<dbReference type="Gene3D" id="1.10.287.950">
    <property type="entry name" value="Methyl-accepting chemotaxis protein"/>
    <property type="match status" value="1"/>
</dbReference>
<dbReference type="GO" id="GO:0006935">
    <property type="term" value="P:chemotaxis"/>
    <property type="evidence" value="ECO:0007669"/>
    <property type="project" value="UniProtKB-KW"/>
</dbReference>
<accession>A0A381DKP5</accession>
<dbReference type="Gene3D" id="3.30.450.20">
    <property type="entry name" value="PAS domain"/>
    <property type="match status" value="1"/>
</dbReference>
<keyword evidence="12" id="KW-1185">Reference proteome</keyword>
<dbReference type="Pfam" id="PF02743">
    <property type="entry name" value="dCache_1"/>
    <property type="match status" value="1"/>
</dbReference>
<keyword evidence="2" id="KW-1003">Cell membrane</keyword>
<dbReference type="AlphaFoldDB" id="A0A381DKP5"/>
<organism evidence="11 12">
    <name type="scientific">Campylobacter sputorum subsp. sputorum</name>
    <dbReference type="NCBI Taxonomy" id="32024"/>
    <lineage>
        <taxon>Bacteria</taxon>
        <taxon>Pseudomonadati</taxon>
        <taxon>Campylobacterota</taxon>
        <taxon>Epsilonproteobacteria</taxon>
        <taxon>Campylobacterales</taxon>
        <taxon>Campylobacteraceae</taxon>
        <taxon>Campylobacter</taxon>
    </lineage>
</organism>
<dbReference type="EC" id="6.3.2.8" evidence="11"/>
<evidence type="ECO:0000256" key="4">
    <source>
        <dbReference type="ARBA" id="ARBA00022692"/>
    </source>
</evidence>
<reference evidence="11 12" key="1">
    <citation type="submission" date="2018-06" db="EMBL/GenBank/DDBJ databases">
        <authorList>
            <consortium name="Pathogen Informatics"/>
            <person name="Doyle S."/>
        </authorList>
    </citation>
    <scope>NUCLEOTIDE SEQUENCE [LARGE SCALE GENOMIC DNA]</scope>
    <source>
        <strain evidence="11 12">NCTC12475</strain>
    </source>
</reference>
<evidence type="ECO:0000256" key="1">
    <source>
        <dbReference type="ARBA" id="ARBA00004651"/>
    </source>
</evidence>
<dbReference type="PROSITE" id="PS50111">
    <property type="entry name" value="CHEMOTAXIS_TRANSDUC_2"/>
    <property type="match status" value="1"/>
</dbReference>
<keyword evidence="6 9" id="KW-0472">Membrane</keyword>
<evidence type="ECO:0000259" key="10">
    <source>
        <dbReference type="PROSITE" id="PS50111"/>
    </source>
</evidence>
<evidence type="ECO:0000256" key="5">
    <source>
        <dbReference type="ARBA" id="ARBA00022989"/>
    </source>
</evidence>
<sequence>MFISKTSSLENIFFAYESDGNFYRTDIEDNKKVSFIFRTIEKDNYEPRKREWYKLATNSDKIIFTKPYIAKTRNKPTISIAKKVIIDNKLVGVVSSDVFLDTLNDKLSNIKDSETSFITVVDINSKQIVSHPNKKVVMSNDPEAQSIVNILENSFNKYANKPFEFEFKGDKRVAACEKYEAANWLICSANSMSDYDSTLSYIIKSQSVTSTIFIILIVIILTLVITYYLKPISIIQSGLNNVFKFINHESKDANTINVKTKDEFGAMAKAINENIEKTKKNLSDEEIFIKQADTFVDKIKEGDFLASFEANSSNPALNTLKEAFIELQETLNSLIADDGNNILALLKSFQNKDFSAHIDDNGVIAKGVNTLGAEISSMLKQNLSQAESLQQKSDLLSKAVDQITASAKKQASSLEESAAAVEEMSSSMNSINQKTTEVIAQSEEIKNVITIIKDISEQTNLLALNAAIEAARAGEAGRGFAVVADEVRKLAEKTGKSLTEIEANVNVLTQSINEMSESIREQTEAISMINNSVADVDALTKENVNIANNTFTITKELDTMSKDIVDSVRKNKF</sequence>
<feature type="domain" description="Methyl-accepting transducer" evidence="10">
    <location>
        <begin position="357"/>
        <end position="573"/>
    </location>
</feature>
<evidence type="ECO:0000313" key="12">
    <source>
        <dbReference type="Proteomes" id="UP000254920"/>
    </source>
</evidence>
<dbReference type="SUPFAM" id="SSF58104">
    <property type="entry name" value="Methyl-accepting chemotaxis protein (MCP) signaling domain"/>
    <property type="match status" value="1"/>
</dbReference>
<proteinExistence type="predicted"/>
<evidence type="ECO:0000256" key="3">
    <source>
        <dbReference type="ARBA" id="ARBA00022500"/>
    </source>
</evidence>
<dbReference type="PANTHER" id="PTHR32089">
    <property type="entry name" value="METHYL-ACCEPTING CHEMOTAXIS PROTEIN MCPB"/>
    <property type="match status" value="1"/>
</dbReference>
<evidence type="ECO:0000313" key="11">
    <source>
        <dbReference type="EMBL" id="SUX11273.1"/>
    </source>
</evidence>
<protein>
    <submittedName>
        <fullName evidence="11">UDP-N-acetylmuramate--L-alanine ligase</fullName>
        <ecNumber evidence="11">6.3.2.8</ecNumber>
    </submittedName>
</protein>
<dbReference type="InterPro" id="IPR004089">
    <property type="entry name" value="MCPsignal_dom"/>
</dbReference>
<dbReference type="InterPro" id="IPR033479">
    <property type="entry name" value="dCache_1"/>
</dbReference>
<evidence type="ECO:0000256" key="8">
    <source>
        <dbReference type="PROSITE-ProRule" id="PRU00284"/>
    </source>
</evidence>
<dbReference type="SMART" id="SM00283">
    <property type="entry name" value="MA"/>
    <property type="match status" value="1"/>
</dbReference>
<dbReference type="EMBL" id="UFVD01000001">
    <property type="protein sequence ID" value="SUX11273.1"/>
    <property type="molecule type" value="Genomic_DNA"/>
</dbReference>
<dbReference type="GO" id="GO:0008763">
    <property type="term" value="F:UDP-N-acetylmuramate-L-alanine ligase activity"/>
    <property type="evidence" value="ECO:0007669"/>
    <property type="project" value="UniProtKB-EC"/>
</dbReference>
<dbReference type="CDD" id="cd12913">
    <property type="entry name" value="PDC1_MCP_like"/>
    <property type="match status" value="1"/>
</dbReference>
<keyword evidence="3" id="KW-0145">Chemotaxis</keyword>
<keyword evidence="4 9" id="KW-0812">Transmembrane</keyword>
<name>A0A381DKP5_9BACT</name>
<dbReference type="OrthoDB" id="5348717at2"/>
<keyword evidence="7 8" id="KW-0807">Transducer</keyword>
<dbReference type="GO" id="GO:0007165">
    <property type="term" value="P:signal transduction"/>
    <property type="evidence" value="ECO:0007669"/>
    <property type="project" value="UniProtKB-KW"/>
</dbReference>
<gene>
    <name evidence="11" type="primary">mcpB_5</name>
    <name evidence="11" type="ORF">NCTC12475_01489</name>
</gene>
<evidence type="ECO:0000256" key="2">
    <source>
        <dbReference type="ARBA" id="ARBA00022475"/>
    </source>
</evidence>
<keyword evidence="5 9" id="KW-1133">Transmembrane helix</keyword>
<evidence type="ECO:0000256" key="6">
    <source>
        <dbReference type="ARBA" id="ARBA00023136"/>
    </source>
</evidence>
<evidence type="ECO:0000256" key="7">
    <source>
        <dbReference type="ARBA" id="ARBA00023224"/>
    </source>
</evidence>
<dbReference type="PANTHER" id="PTHR32089:SF112">
    <property type="entry name" value="LYSOZYME-LIKE PROTEIN-RELATED"/>
    <property type="match status" value="1"/>
</dbReference>
<comment type="subcellular location">
    <subcellularLocation>
        <location evidence="1">Cell membrane</location>
        <topology evidence="1">Multi-pass membrane protein</topology>
    </subcellularLocation>
</comment>